<dbReference type="InterPro" id="IPR013087">
    <property type="entry name" value="Znf_C2H2_type"/>
</dbReference>
<name>A0AA40AJB7_9PEZI</name>
<sequence>QCLFCLKFFTFRGGLTRHNENDHFSKGAFDRPFPCGECGRQGKRHVVDGAEYWSNYVETCHGRKYTPMPPRHRKEVRLAE</sequence>
<dbReference type="PROSITE" id="PS00028">
    <property type="entry name" value="ZINC_FINGER_C2H2_1"/>
    <property type="match status" value="1"/>
</dbReference>
<dbReference type="Proteomes" id="UP001172101">
    <property type="component" value="Unassembled WGS sequence"/>
</dbReference>
<organism evidence="2 3">
    <name type="scientific">Lasiosphaeria miniovina</name>
    <dbReference type="NCBI Taxonomy" id="1954250"/>
    <lineage>
        <taxon>Eukaryota</taxon>
        <taxon>Fungi</taxon>
        <taxon>Dikarya</taxon>
        <taxon>Ascomycota</taxon>
        <taxon>Pezizomycotina</taxon>
        <taxon>Sordariomycetes</taxon>
        <taxon>Sordariomycetidae</taxon>
        <taxon>Sordariales</taxon>
        <taxon>Lasiosphaeriaceae</taxon>
        <taxon>Lasiosphaeria</taxon>
    </lineage>
</organism>
<evidence type="ECO:0000313" key="2">
    <source>
        <dbReference type="EMBL" id="KAK0716815.1"/>
    </source>
</evidence>
<evidence type="ECO:0000259" key="1">
    <source>
        <dbReference type="PROSITE" id="PS00028"/>
    </source>
</evidence>
<dbReference type="GeneID" id="85321077"/>
<protein>
    <recommendedName>
        <fullName evidence="1">C2H2-type domain-containing protein</fullName>
    </recommendedName>
</protein>
<gene>
    <name evidence="2" type="ORF">B0T26DRAFT_646397</name>
</gene>
<feature type="non-terminal residue" evidence="2">
    <location>
        <position position="1"/>
    </location>
</feature>
<comment type="caution">
    <text evidence="2">The sequence shown here is derived from an EMBL/GenBank/DDBJ whole genome shotgun (WGS) entry which is preliminary data.</text>
</comment>
<dbReference type="RefSeq" id="XP_060295608.1">
    <property type="nucleotide sequence ID" value="XM_060437807.1"/>
</dbReference>
<accession>A0AA40AJB7</accession>
<proteinExistence type="predicted"/>
<evidence type="ECO:0000313" key="3">
    <source>
        <dbReference type="Proteomes" id="UP001172101"/>
    </source>
</evidence>
<dbReference type="AlphaFoldDB" id="A0AA40AJB7"/>
<dbReference type="EMBL" id="JAUIRO010000004">
    <property type="protein sequence ID" value="KAK0716815.1"/>
    <property type="molecule type" value="Genomic_DNA"/>
</dbReference>
<feature type="domain" description="C2H2-type" evidence="1">
    <location>
        <begin position="2"/>
        <end position="23"/>
    </location>
</feature>
<reference evidence="2" key="1">
    <citation type="submission" date="2023-06" db="EMBL/GenBank/DDBJ databases">
        <title>Genome-scale phylogeny and comparative genomics of the fungal order Sordariales.</title>
        <authorList>
            <consortium name="Lawrence Berkeley National Laboratory"/>
            <person name="Hensen N."/>
            <person name="Bonometti L."/>
            <person name="Westerberg I."/>
            <person name="Brannstrom I.O."/>
            <person name="Guillou S."/>
            <person name="Cros-Aarteil S."/>
            <person name="Calhoun S."/>
            <person name="Haridas S."/>
            <person name="Kuo A."/>
            <person name="Mondo S."/>
            <person name="Pangilinan J."/>
            <person name="Riley R."/>
            <person name="LaButti K."/>
            <person name="Andreopoulos B."/>
            <person name="Lipzen A."/>
            <person name="Chen C."/>
            <person name="Yanf M."/>
            <person name="Daum C."/>
            <person name="Ng V."/>
            <person name="Clum A."/>
            <person name="Steindorff A."/>
            <person name="Ohm R."/>
            <person name="Martin F."/>
            <person name="Silar P."/>
            <person name="Natvig D."/>
            <person name="Lalanne C."/>
            <person name="Gautier V."/>
            <person name="Ament-velasquez S.L."/>
            <person name="Kruys A."/>
            <person name="Hutchinson M.I."/>
            <person name="Powell A.J."/>
            <person name="Barry K."/>
            <person name="Miller A.N."/>
            <person name="Grigoriev I.V."/>
            <person name="Debuchy R."/>
            <person name="Gladieux P."/>
            <person name="Thoren M.H."/>
            <person name="Johannesson H."/>
        </authorList>
    </citation>
    <scope>NUCLEOTIDE SEQUENCE</scope>
    <source>
        <strain evidence="2">SMH2392-1A</strain>
    </source>
</reference>
<keyword evidence="3" id="KW-1185">Reference proteome</keyword>